<dbReference type="PANTHER" id="PTHR43691">
    <property type="entry name" value="URIDINE PHOSPHORYLASE"/>
    <property type="match status" value="1"/>
</dbReference>
<accession>A0A3R9PEQ8</accession>
<keyword evidence="4" id="KW-1185">Reference proteome</keyword>
<gene>
    <name evidence="2" type="ORF">D6D85_08300</name>
    <name evidence="3" type="ORF">EF810_00880</name>
</gene>
<evidence type="ECO:0000259" key="1">
    <source>
        <dbReference type="Pfam" id="PF01048"/>
    </source>
</evidence>
<dbReference type="AlphaFoldDB" id="A0A3R9PEQ8"/>
<reference evidence="3 5" key="2">
    <citation type="journal article" date="2019" name="Nat. Microbiol.">
        <title>Wide diversity of methane and short-chain alkane metabolisms in uncultured archaea.</title>
        <authorList>
            <person name="Borrel G."/>
            <person name="Adam P.S."/>
            <person name="McKay L.J."/>
            <person name="Chen L.X."/>
            <person name="Sierra-Garcia I.N."/>
            <person name="Sieber C.M."/>
            <person name="Letourneur Q."/>
            <person name="Ghozlane A."/>
            <person name="Andersen G.L."/>
            <person name="Li W.J."/>
            <person name="Hallam S.J."/>
            <person name="Muyzer G."/>
            <person name="de Oliveira V.M."/>
            <person name="Inskeep W.P."/>
            <person name="Banfield J.F."/>
            <person name="Gribaldo S."/>
        </authorList>
    </citation>
    <scope>NUCLEOTIDE SEQUENCE [LARGE SCALE GENOMIC DNA]</scope>
    <source>
        <strain evidence="3">NM4</strain>
    </source>
</reference>
<organism evidence="2 4">
    <name type="scientific">Candidatus Methanodesulfokora washburnensis</name>
    <dbReference type="NCBI Taxonomy" id="2478471"/>
    <lineage>
        <taxon>Archaea</taxon>
        <taxon>Thermoproteota</taxon>
        <taxon>Candidatus Korarchaeia</taxon>
        <taxon>Candidatus Korarchaeia incertae sedis</taxon>
        <taxon>Candidatus Methanodesulfokora</taxon>
    </lineage>
</organism>
<evidence type="ECO:0000313" key="3">
    <source>
        <dbReference type="EMBL" id="RZN63435.1"/>
    </source>
</evidence>
<dbReference type="InterPro" id="IPR035994">
    <property type="entry name" value="Nucleoside_phosphorylase_sf"/>
</dbReference>
<dbReference type="GO" id="GO:0003824">
    <property type="term" value="F:catalytic activity"/>
    <property type="evidence" value="ECO:0007669"/>
    <property type="project" value="InterPro"/>
</dbReference>
<dbReference type="PANTHER" id="PTHR43691:SF11">
    <property type="entry name" value="FI09636P-RELATED"/>
    <property type="match status" value="1"/>
</dbReference>
<dbReference type="EMBL" id="RCOS01000096">
    <property type="protein sequence ID" value="RSN74359.1"/>
    <property type="molecule type" value="Genomic_DNA"/>
</dbReference>
<comment type="caution">
    <text evidence="2">The sequence shown here is derived from an EMBL/GenBank/DDBJ whole genome shotgun (WGS) entry which is preliminary data.</text>
</comment>
<dbReference type="Proteomes" id="UP000277582">
    <property type="component" value="Unassembled WGS sequence"/>
</dbReference>
<name>A0A3R9PEQ8_9CREN</name>
<feature type="domain" description="Nucleoside phosphorylase" evidence="1">
    <location>
        <begin position="23"/>
        <end position="222"/>
    </location>
</feature>
<dbReference type="GO" id="GO:0005829">
    <property type="term" value="C:cytosol"/>
    <property type="evidence" value="ECO:0007669"/>
    <property type="project" value="TreeGrafter"/>
</dbReference>
<dbReference type="GO" id="GO:0009116">
    <property type="term" value="P:nucleoside metabolic process"/>
    <property type="evidence" value="ECO:0007669"/>
    <property type="project" value="InterPro"/>
</dbReference>
<evidence type="ECO:0000313" key="5">
    <source>
        <dbReference type="Proteomes" id="UP000316217"/>
    </source>
</evidence>
<dbReference type="SUPFAM" id="SSF53167">
    <property type="entry name" value="Purine and uridine phosphorylases"/>
    <property type="match status" value="1"/>
</dbReference>
<evidence type="ECO:0000313" key="4">
    <source>
        <dbReference type="Proteomes" id="UP000277582"/>
    </source>
</evidence>
<dbReference type="InterPro" id="IPR000845">
    <property type="entry name" value="Nucleoside_phosphorylase_d"/>
</dbReference>
<proteinExistence type="predicted"/>
<evidence type="ECO:0000313" key="2">
    <source>
        <dbReference type="EMBL" id="RSN74359.1"/>
    </source>
</evidence>
<reference evidence="2 4" key="1">
    <citation type="submission" date="2018-10" db="EMBL/GenBank/DDBJ databases">
        <title>Co-occurring genomic capacity for anaerobic methane metabolism and dissimilatory sulfite reduction discovered in the Korarchaeota.</title>
        <authorList>
            <person name="Mckay L.J."/>
            <person name="Dlakic M."/>
            <person name="Fields M.W."/>
            <person name="Delmont T.O."/>
            <person name="Eren A.M."/>
            <person name="Jay Z.J."/>
            <person name="Klingelsmith K.B."/>
            <person name="Rusch D.B."/>
            <person name="Inskeep W.P."/>
        </authorList>
    </citation>
    <scope>NUCLEOTIDE SEQUENCE [LARGE SCALE GENOMIC DNA]</scope>
    <source>
        <strain evidence="2 4">MDKW</strain>
    </source>
</reference>
<dbReference type="Proteomes" id="UP000316217">
    <property type="component" value="Unassembled WGS sequence"/>
</dbReference>
<sequence>MVFFDSDGKLHHIRVGRGDLPPRVLLPGSRSRVKLIQRFLENSRVMADERQLVVVGSYRGVDVAAVDTGMGPSSAAIVVREVIEALDYSKGYAVLIRPGTSGSLQREVRAGDLVISTGVIAQECVSKKIIGDGFPLIPDQDVVNALRNACLELGVRFHMGLTHSKDALYEVEEPEASINPDEARKNLEYLRNIGVLCTEMELSVILALASRYNLSGRKIKAGGIFLVISEDMKGEDILVKVALRALASL</sequence>
<dbReference type="Pfam" id="PF01048">
    <property type="entry name" value="PNP_UDP_1"/>
    <property type="match status" value="1"/>
</dbReference>
<dbReference type="Gene3D" id="3.40.50.1580">
    <property type="entry name" value="Nucleoside phosphorylase domain"/>
    <property type="match status" value="1"/>
</dbReference>
<dbReference type="RefSeq" id="WP_125671533.1">
    <property type="nucleotide sequence ID" value="NZ_RCOS01000096.1"/>
</dbReference>
<dbReference type="EMBL" id="RXII01000014">
    <property type="protein sequence ID" value="RZN63435.1"/>
    <property type="molecule type" value="Genomic_DNA"/>
</dbReference>
<dbReference type="OrthoDB" id="372263at2157"/>
<protein>
    <recommendedName>
        <fullName evidence="1">Nucleoside phosphorylase domain-containing protein</fullName>
    </recommendedName>
</protein>